<name>A0ABV9YUQ0_9PSEU</name>
<dbReference type="Pfam" id="PF04024">
    <property type="entry name" value="PspC"/>
    <property type="match status" value="1"/>
</dbReference>
<feature type="compositionally biased region" description="Low complexity" evidence="1">
    <location>
        <begin position="1"/>
        <end position="14"/>
    </location>
</feature>
<feature type="transmembrane region" description="Helical" evidence="2">
    <location>
        <begin position="237"/>
        <end position="257"/>
    </location>
</feature>
<proteinExistence type="predicted"/>
<reference evidence="5" key="1">
    <citation type="journal article" date="2019" name="Int. J. Syst. Evol. Microbiol.">
        <title>The Global Catalogue of Microorganisms (GCM) 10K type strain sequencing project: providing services to taxonomists for standard genome sequencing and annotation.</title>
        <authorList>
            <consortium name="The Broad Institute Genomics Platform"/>
            <consortium name="The Broad Institute Genome Sequencing Center for Infectious Disease"/>
            <person name="Wu L."/>
            <person name="Ma J."/>
        </authorList>
    </citation>
    <scope>NUCLEOTIDE SEQUENCE [LARGE SCALE GENOMIC DNA]</scope>
    <source>
        <strain evidence="5">CGMCC 4.7093</strain>
    </source>
</reference>
<feature type="compositionally biased region" description="Basic and acidic residues" evidence="1">
    <location>
        <begin position="18"/>
        <end position="27"/>
    </location>
</feature>
<gene>
    <name evidence="4" type="ORF">ACFPBZ_24185</name>
</gene>
<comment type="caution">
    <text evidence="4">The sequence shown here is derived from an EMBL/GenBank/DDBJ whole genome shotgun (WGS) entry which is preliminary data.</text>
</comment>
<protein>
    <submittedName>
        <fullName evidence="4">PspC domain-containing protein</fullName>
    </submittedName>
</protein>
<keyword evidence="2" id="KW-0812">Transmembrane</keyword>
<feature type="domain" description="Phage shock protein PspC N-terminal" evidence="3">
    <location>
        <begin position="24"/>
        <end position="77"/>
    </location>
</feature>
<evidence type="ECO:0000313" key="4">
    <source>
        <dbReference type="EMBL" id="MFC5065337.1"/>
    </source>
</evidence>
<feature type="transmembrane region" description="Helical" evidence="2">
    <location>
        <begin position="98"/>
        <end position="116"/>
    </location>
</feature>
<feature type="transmembrane region" description="Helical" evidence="2">
    <location>
        <begin position="207"/>
        <end position="231"/>
    </location>
</feature>
<feature type="transmembrane region" description="Helical" evidence="2">
    <location>
        <begin position="55"/>
        <end position="77"/>
    </location>
</feature>
<evidence type="ECO:0000256" key="2">
    <source>
        <dbReference type="SAM" id="Phobius"/>
    </source>
</evidence>
<feature type="region of interest" description="Disordered" evidence="1">
    <location>
        <begin position="181"/>
        <end position="202"/>
    </location>
</feature>
<keyword evidence="2" id="KW-0472">Membrane</keyword>
<keyword evidence="2" id="KW-1133">Transmembrane helix</keyword>
<evidence type="ECO:0000313" key="5">
    <source>
        <dbReference type="Proteomes" id="UP001595947"/>
    </source>
</evidence>
<evidence type="ECO:0000259" key="3">
    <source>
        <dbReference type="Pfam" id="PF04024"/>
    </source>
</evidence>
<evidence type="ECO:0000256" key="1">
    <source>
        <dbReference type="SAM" id="MobiDB-lite"/>
    </source>
</evidence>
<dbReference type="Proteomes" id="UP001595947">
    <property type="component" value="Unassembled WGS sequence"/>
</dbReference>
<sequence>MSGTGTRTGTDPGTVAREAWETRPARRGEDTKVAGVAGALARRYDLDPTLVRVAFVVWAIVGGGLLLYLLGWLVLPADPADPPRRDRAAGGRPGGRRGAPPVLLIATVVVAIATLAPAFDGRVVTFVSLGLAAVAVYFLHTARADLGVPGTPGTPAVGGWAPRPPEARDETPVDWDALGADPAGWRLPPAPRAATPAAPREPRTRSVLTPVTIALALVAGGLAAAALLLGLPGVTAVWIPGAALAVVGAGLVVSALVPRAGRPRRGLVVVAIPLLVATVLAAVAVTRPDVDGTGDSRGFGDLRAAPTSAAQLLPSYRTGAGDVDLDLSRLAPSAPVRTTVDSGAGDVTVTVPTTADVTVTCVTGLGDVDCLGRPGDNVIALVDPGPDGPGGQVVDLSVRSGLGDVAVRRG</sequence>
<accession>A0ABV9YUQ0</accession>
<dbReference type="RefSeq" id="WP_378038671.1">
    <property type="nucleotide sequence ID" value="NZ_JBHSIV010000035.1"/>
</dbReference>
<feature type="transmembrane region" description="Helical" evidence="2">
    <location>
        <begin position="266"/>
        <end position="285"/>
    </location>
</feature>
<feature type="region of interest" description="Disordered" evidence="1">
    <location>
        <begin position="1"/>
        <end position="27"/>
    </location>
</feature>
<dbReference type="InterPro" id="IPR007168">
    <property type="entry name" value="Phageshock_PspC_N"/>
</dbReference>
<keyword evidence="5" id="KW-1185">Reference proteome</keyword>
<dbReference type="EMBL" id="JBHSIV010000035">
    <property type="protein sequence ID" value="MFC5065337.1"/>
    <property type="molecule type" value="Genomic_DNA"/>
</dbReference>
<feature type="transmembrane region" description="Helical" evidence="2">
    <location>
        <begin position="122"/>
        <end position="139"/>
    </location>
</feature>
<organism evidence="4 5">
    <name type="scientific">Actinomycetospora atypica</name>
    <dbReference type="NCBI Taxonomy" id="1290095"/>
    <lineage>
        <taxon>Bacteria</taxon>
        <taxon>Bacillati</taxon>
        <taxon>Actinomycetota</taxon>
        <taxon>Actinomycetes</taxon>
        <taxon>Pseudonocardiales</taxon>
        <taxon>Pseudonocardiaceae</taxon>
        <taxon>Actinomycetospora</taxon>
    </lineage>
</organism>